<feature type="region of interest" description="Disordered" evidence="1">
    <location>
        <begin position="15"/>
        <end position="89"/>
    </location>
</feature>
<evidence type="ECO:0000313" key="2">
    <source>
        <dbReference type="EMBL" id="CRG85635.1"/>
    </source>
</evidence>
<name>A0A0U1LQY5_TALIS</name>
<reference evidence="2 3" key="1">
    <citation type="submission" date="2015-04" db="EMBL/GenBank/DDBJ databases">
        <authorList>
            <person name="Syromyatnikov M.Y."/>
            <person name="Popov V.N."/>
        </authorList>
    </citation>
    <scope>NUCLEOTIDE SEQUENCE [LARGE SCALE GENOMIC DNA]</scope>
    <source>
        <strain evidence="2">WF-38-12</strain>
    </source>
</reference>
<evidence type="ECO:0000256" key="1">
    <source>
        <dbReference type="SAM" id="MobiDB-lite"/>
    </source>
</evidence>
<dbReference type="AlphaFoldDB" id="A0A0U1LQY5"/>
<sequence>MTHVTYKYTYKYSGPASIDSLPLSPPDAVPRKQNCQHRHHRSASTPKEDRSSRPLYLPVNNHHYGHNPRKGYQLPHNSSPDHEARLYRDPDGLVREYGASEQRGTRYYSEDALASELYNDSSSPLLPKSQPTVSSEHKCILASPLPTTPAGCLIPGTQLVLNIPRALSSTPTFESSKNDGLTHGYIFPTKHAIVNLIEPGCLPFDGTGGFLFQVYKVPTCLILRDFINQIAPSKPRCTERAPCARGIIECINVDNCSWERGQEFWIGGPRGDLESMKVNVKGCTLEDVGWTEEKSPIWVARTFV</sequence>
<evidence type="ECO:0000313" key="3">
    <source>
        <dbReference type="Proteomes" id="UP000054383"/>
    </source>
</evidence>
<dbReference type="Proteomes" id="UP000054383">
    <property type="component" value="Unassembled WGS sequence"/>
</dbReference>
<dbReference type="EMBL" id="CVMT01000002">
    <property type="protein sequence ID" value="CRG85635.1"/>
    <property type="molecule type" value="Genomic_DNA"/>
</dbReference>
<dbReference type="OrthoDB" id="10057496at2759"/>
<protein>
    <submittedName>
        <fullName evidence="2">Uncharacterized protein</fullName>
    </submittedName>
</protein>
<gene>
    <name evidence="2" type="ORF">PISL3812_02676</name>
</gene>
<organism evidence="2 3">
    <name type="scientific">Talaromyces islandicus</name>
    <name type="common">Penicillium islandicum</name>
    <dbReference type="NCBI Taxonomy" id="28573"/>
    <lineage>
        <taxon>Eukaryota</taxon>
        <taxon>Fungi</taxon>
        <taxon>Dikarya</taxon>
        <taxon>Ascomycota</taxon>
        <taxon>Pezizomycotina</taxon>
        <taxon>Eurotiomycetes</taxon>
        <taxon>Eurotiomycetidae</taxon>
        <taxon>Eurotiales</taxon>
        <taxon>Trichocomaceae</taxon>
        <taxon>Talaromyces</taxon>
        <taxon>Talaromyces sect. Islandici</taxon>
    </lineage>
</organism>
<keyword evidence="3" id="KW-1185">Reference proteome</keyword>
<accession>A0A0U1LQY5</accession>
<proteinExistence type="predicted"/>
<feature type="compositionally biased region" description="Basic and acidic residues" evidence="1">
    <location>
        <begin position="79"/>
        <end position="89"/>
    </location>
</feature>